<keyword evidence="2" id="KW-0812">Transmembrane</keyword>
<dbReference type="Pfam" id="PF04367">
    <property type="entry name" value="DUF502"/>
    <property type="match status" value="1"/>
</dbReference>
<proteinExistence type="predicted"/>
<dbReference type="RefSeq" id="WP_267637396.1">
    <property type="nucleotide sequence ID" value="NZ_JAODIY010000009.1"/>
</dbReference>
<keyword evidence="2" id="KW-1133">Transmembrane helix</keyword>
<dbReference type="PANTHER" id="PTHR31876">
    <property type="entry name" value="COV-LIKE PROTEIN 1"/>
    <property type="match status" value="1"/>
</dbReference>
<dbReference type="EMBL" id="JBHSZQ010000047">
    <property type="protein sequence ID" value="MFC7126776.1"/>
    <property type="molecule type" value="Genomic_DNA"/>
</dbReference>
<dbReference type="InterPro" id="IPR007462">
    <property type="entry name" value="COV1-like"/>
</dbReference>
<feature type="transmembrane region" description="Helical" evidence="2">
    <location>
        <begin position="58"/>
        <end position="82"/>
    </location>
</feature>
<keyword evidence="2" id="KW-0472">Membrane</keyword>
<organism evidence="3 4">
    <name type="scientific">Halovenus rubra</name>
    <dbReference type="NCBI Taxonomy" id="869890"/>
    <lineage>
        <taxon>Archaea</taxon>
        <taxon>Methanobacteriati</taxon>
        <taxon>Methanobacteriota</taxon>
        <taxon>Stenosarchaea group</taxon>
        <taxon>Halobacteria</taxon>
        <taxon>Halobacteriales</taxon>
        <taxon>Haloarculaceae</taxon>
        <taxon>Halovenus</taxon>
    </lineage>
</organism>
<evidence type="ECO:0000256" key="2">
    <source>
        <dbReference type="SAM" id="Phobius"/>
    </source>
</evidence>
<dbReference type="Proteomes" id="UP001596414">
    <property type="component" value="Unassembled WGS sequence"/>
</dbReference>
<evidence type="ECO:0000256" key="1">
    <source>
        <dbReference type="SAM" id="MobiDB-lite"/>
    </source>
</evidence>
<name>A0ABD5X699_9EURY</name>
<dbReference type="AlphaFoldDB" id="A0ABD5X699"/>
<comment type="caution">
    <text evidence="3">The sequence shown here is derived from an EMBL/GenBank/DDBJ whole genome shotgun (WGS) entry which is preliminary data.</text>
</comment>
<protein>
    <submittedName>
        <fullName evidence="3">DUF502 domain-containing protein</fullName>
    </submittedName>
</protein>
<accession>A0ABD5X699</accession>
<dbReference type="PANTHER" id="PTHR31876:SF26">
    <property type="entry name" value="PROTEIN LIKE COV 2"/>
    <property type="match status" value="1"/>
</dbReference>
<gene>
    <name evidence="3" type="ORF">ACFQJ7_12200</name>
</gene>
<feature type="region of interest" description="Disordered" evidence="1">
    <location>
        <begin position="208"/>
        <end position="227"/>
    </location>
</feature>
<sequence length="227" mass="23810">MTAQSFWGRISQDMLAGLAFFLPLLLLTVVLYGLAGLLRGVGSQLYGLLNIAGVEGPVHSSIAIGLSLVVVPLVFVVCGAGLRHRYGGQLGDTVDRLITRAPGVGPIYNSLRRSRRVVLEDGSGFRDVVSIELTDGVDVLAFVVGRQSGANWTDDDERVTVFVPLAPNPTIGGHLLAVRQGQVTETTMSVPDALTILATVGAGGDELSEPPVSGLYRDVGGTDLSDT</sequence>
<feature type="transmembrane region" description="Helical" evidence="2">
    <location>
        <begin position="15"/>
        <end position="38"/>
    </location>
</feature>
<evidence type="ECO:0000313" key="3">
    <source>
        <dbReference type="EMBL" id="MFC7126776.1"/>
    </source>
</evidence>
<reference evidence="3 4" key="1">
    <citation type="journal article" date="2014" name="Int. J. Syst. Evol. Microbiol.">
        <title>Complete genome sequence of Corynebacterium casei LMG S-19264T (=DSM 44701T), isolated from a smear-ripened cheese.</title>
        <authorList>
            <consortium name="US DOE Joint Genome Institute (JGI-PGF)"/>
            <person name="Walter F."/>
            <person name="Albersmeier A."/>
            <person name="Kalinowski J."/>
            <person name="Ruckert C."/>
        </authorList>
    </citation>
    <scope>NUCLEOTIDE SEQUENCE [LARGE SCALE GENOMIC DNA]</scope>
    <source>
        <strain evidence="3 4">CGMCC 4.7215</strain>
    </source>
</reference>
<evidence type="ECO:0000313" key="4">
    <source>
        <dbReference type="Proteomes" id="UP001596414"/>
    </source>
</evidence>